<sequence>MLVSIGYPDSTAITSHLLPELGGSYDTMESLHMSLSYFQSYTSDSWVESTPESPPSRMGSCTENMSLEGISQPHGAFDDKLSTESHPISYDPDLLPLPQGPISTPPLQPSFQPELPGHIASSVCASLASPFGGTGGTISDTIDPEWANVATTGWQGLYYEHDAWVYPGFIPVWDGGNLKTLNSEPMVPSTGLDTANFSSPLSTQSSQETYLRESEPHESDDGNSCFDDSGTEDSDTPPRRVSARRQLKTQASLKNRPRTPKRERLELVRFDSIALSDLEKDARTGKYTGLLKRSGLSIYECAYEHPDGSVCEQRFTRPEHRKRHWEAHEGVKKFQCKICYRFFGRRDNFFDHHFTHLYRPNKNGRNRRFTLEEIERKVKDRRIIRRLKQKLRKELENETKE</sequence>
<organism evidence="1 2">
    <name type="scientific">Lindgomyces ingoldianus</name>
    <dbReference type="NCBI Taxonomy" id="673940"/>
    <lineage>
        <taxon>Eukaryota</taxon>
        <taxon>Fungi</taxon>
        <taxon>Dikarya</taxon>
        <taxon>Ascomycota</taxon>
        <taxon>Pezizomycotina</taxon>
        <taxon>Dothideomycetes</taxon>
        <taxon>Pleosporomycetidae</taxon>
        <taxon>Pleosporales</taxon>
        <taxon>Lindgomycetaceae</taxon>
        <taxon>Lindgomyces</taxon>
    </lineage>
</organism>
<protein>
    <submittedName>
        <fullName evidence="1">Uncharacterized protein</fullName>
    </submittedName>
</protein>
<name>A0ACB6R0L3_9PLEO</name>
<dbReference type="EMBL" id="MU003501">
    <property type="protein sequence ID" value="KAF2472839.1"/>
    <property type="molecule type" value="Genomic_DNA"/>
</dbReference>
<comment type="caution">
    <text evidence="1">The sequence shown here is derived from an EMBL/GenBank/DDBJ whole genome shotgun (WGS) entry which is preliminary data.</text>
</comment>
<evidence type="ECO:0000313" key="1">
    <source>
        <dbReference type="EMBL" id="KAF2472839.1"/>
    </source>
</evidence>
<dbReference type="Proteomes" id="UP000799755">
    <property type="component" value="Unassembled WGS sequence"/>
</dbReference>
<gene>
    <name evidence="1" type="ORF">BDR25DRAFT_366043</name>
</gene>
<reference evidence="1" key="1">
    <citation type="journal article" date="2020" name="Stud. Mycol.">
        <title>101 Dothideomycetes genomes: a test case for predicting lifestyles and emergence of pathogens.</title>
        <authorList>
            <person name="Haridas S."/>
            <person name="Albert R."/>
            <person name="Binder M."/>
            <person name="Bloem J."/>
            <person name="Labutti K."/>
            <person name="Salamov A."/>
            <person name="Andreopoulos B."/>
            <person name="Baker S."/>
            <person name="Barry K."/>
            <person name="Bills G."/>
            <person name="Bluhm B."/>
            <person name="Cannon C."/>
            <person name="Castanera R."/>
            <person name="Culley D."/>
            <person name="Daum C."/>
            <person name="Ezra D."/>
            <person name="Gonzalez J."/>
            <person name="Henrissat B."/>
            <person name="Kuo A."/>
            <person name="Liang C."/>
            <person name="Lipzen A."/>
            <person name="Lutzoni F."/>
            <person name="Magnuson J."/>
            <person name="Mondo S."/>
            <person name="Nolan M."/>
            <person name="Ohm R."/>
            <person name="Pangilinan J."/>
            <person name="Park H.-J."/>
            <person name="Ramirez L."/>
            <person name="Alfaro M."/>
            <person name="Sun H."/>
            <person name="Tritt A."/>
            <person name="Yoshinaga Y."/>
            <person name="Zwiers L.-H."/>
            <person name="Turgeon B."/>
            <person name="Goodwin S."/>
            <person name="Spatafora J."/>
            <person name="Crous P."/>
            <person name="Grigoriev I."/>
        </authorList>
    </citation>
    <scope>NUCLEOTIDE SEQUENCE</scope>
    <source>
        <strain evidence="1">ATCC 200398</strain>
    </source>
</reference>
<keyword evidence="2" id="KW-1185">Reference proteome</keyword>
<accession>A0ACB6R0L3</accession>
<evidence type="ECO:0000313" key="2">
    <source>
        <dbReference type="Proteomes" id="UP000799755"/>
    </source>
</evidence>
<proteinExistence type="predicted"/>